<name>A0A6C0IN52_9ZZZZ</name>
<reference evidence="1" key="1">
    <citation type="journal article" date="2020" name="Nature">
        <title>Giant virus diversity and host interactions through global metagenomics.</title>
        <authorList>
            <person name="Schulz F."/>
            <person name="Roux S."/>
            <person name="Paez-Espino D."/>
            <person name="Jungbluth S."/>
            <person name="Walsh D.A."/>
            <person name="Denef V.J."/>
            <person name="McMahon K.D."/>
            <person name="Konstantinidis K.T."/>
            <person name="Eloe-Fadrosh E.A."/>
            <person name="Kyrpides N.C."/>
            <person name="Woyke T."/>
        </authorList>
    </citation>
    <scope>NUCLEOTIDE SEQUENCE</scope>
    <source>
        <strain evidence="1">GVMAG-M-3300024261-26</strain>
    </source>
</reference>
<organism evidence="1">
    <name type="scientific">viral metagenome</name>
    <dbReference type="NCBI Taxonomy" id="1070528"/>
    <lineage>
        <taxon>unclassified sequences</taxon>
        <taxon>metagenomes</taxon>
        <taxon>organismal metagenomes</taxon>
    </lineage>
</organism>
<accession>A0A6C0IN52</accession>
<dbReference type="AlphaFoldDB" id="A0A6C0IN52"/>
<sequence>MDSEELSTLIEVNAMLSRISIPNQSPEYSDIVDRTFRVIHNNCSHDMCHDCIDVDCDRSQTILYCVKCLLTFDIEQIYRYLFFSLKGVDKDLWTIYYDNQYCKLNSFFTQNNKIGFSIILKGNHMIFFVPFYDLYSCKVVSNVVYTT</sequence>
<dbReference type="EMBL" id="MN740228">
    <property type="protein sequence ID" value="QHT94651.1"/>
    <property type="molecule type" value="Genomic_DNA"/>
</dbReference>
<proteinExistence type="predicted"/>
<protein>
    <submittedName>
        <fullName evidence="1">Uncharacterized protein</fullName>
    </submittedName>
</protein>
<evidence type="ECO:0000313" key="1">
    <source>
        <dbReference type="EMBL" id="QHT94651.1"/>
    </source>
</evidence>